<name>A0A8S1LFV5_PARPR</name>
<gene>
    <name evidence="3" type="ORF">PPRIM_AZ9-3.1.T0360124</name>
</gene>
<sequence>MQQTNVHPQVLLSISSQILTNKVNFPGKTIHAGILLGFYNAKINKTDILDSFEISYSGKGELTPGEIDFLKERQQLRLKGDKWNLFKNLDIVGWYITDSNPHNYLKLHKQLQTLSEAEITENQTSFFKYLLCFDPLSTQTSLFELEENKMQVSQSKIEPQSEEMIGITSLFSQQKSQSNKKYDLRVNSQLQMITFLEKMLQKLLQQLDDPQIANDPLALLKINEVLISFPQINQQNIEEDYFKLLIISYYCAILKLDVTKNKQQD</sequence>
<dbReference type="FunFam" id="3.40.140.10:FF:000164">
    <property type="entry name" value="Uncharacterized protein"/>
    <property type="match status" value="1"/>
</dbReference>
<dbReference type="InterPro" id="IPR000555">
    <property type="entry name" value="JAMM/MPN+_dom"/>
</dbReference>
<dbReference type="Pfam" id="PF01398">
    <property type="entry name" value="JAB"/>
    <property type="match status" value="1"/>
</dbReference>
<dbReference type="EMBL" id="CAJJDM010000035">
    <property type="protein sequence ID" value="CAD8064433.1"/>
    <property type="molecule type" value="Genomic_DNA"/>
</dbReference>
<protein>
    <recommendedName>
        <fullName evidence="2">JAB1/MPN/MOV34 metalloenzyme domain-containing protein</fullName>
    </recommendedName>
</protein>
<accession>A0A8S1LFV5</accession>
<evidence type="ECO:0000259" key="2">
    <source>
        <dbReference type="Pfam" id="PF01398"/>
    </source>
</evidence>
<proteinExistence type="inferred from homology"/>
<reference evidence="3" key="1">
    <citation type="submission" date="2021-01" db="EMBL/GenBank/DDBJ databases">
        <authorList>
            <consortium name="Genoscope - CEA"/>
            <person name="William W."/>
        </authorList>
    </citation>
    <scope>NUCLEOTIDE SEQUENCE</scope>
</reference>
<comment type="caution">
    <text evidence="3">The sequence shown here is derived from an EMBL/GenBank/DDBJ whole genome shotgun (WGS) entry which is preliminary data.</text>
</comment>
<dbReference type="PANTHER" id="PTHR10540:SF8">
    <property type="entry name" value="COP9 SIGNALOSOME COMPLEX SUBUNIT 6"/>
    <property type="match status" value="1"/>
</dbReference>
<evidence type="ECO:0000256" key="1">
    <source>
        <dbReference type="ARBA" id="ARBA00010893"/>
    </source>
</evidence>
<keyword evidence="4" id="KW-1185">Reference proteome</keyword>
<dbReference type="AlphaFoldDB" id="A0A8S1LFV5"/>
<dbReference type="PANTHER" id="PTHR10540">
    <property type="entry name" value="EUKARYOTIC TRANSLATION INITIATION FACTOR 3 SUBUNIT F-RELATED"/>
    <property type="match status" value="1"/>
</dbReference>
<evidence type="ECO:0000313" key="3">
    <source>
        <dbReference type="EMBL" id="CAD8064433.1"/>
    </source>
</evidence>
<comment type="similarity">
    <text evidence="1">Belongs to the peptidase M67A family. CSN6 subfamily.</text>
</comment>
<feature type="domain" description="JAB1/MPN/MOV34 metalloenzyme" evidence="2">
    <location>
        <begin position="2"/>
        <end position="114"/>
    </location>
</feature>
<dbReference type="OMA" id="NPHEYLK"/>
<dbReference type="GO" id="GO:0008237">
    <property type="term" value="F:metallopeptidase activity"/>
    <property type="evidence" value="ECO:0007669"/>
    <property type="project" value="InterPro"/>
</dbReference>
<dbReference type="GO" id="GO:0008180">
    <property type="term" value="C:COP9 signalosome"/>
    <property type="evidence" value="ECO:0007669"/>
    <property type="project" value="TreeGrafter"/>
</dbReference>
<organism evidence="3 4">
    <name type="scientific">Paramecium primaurelia</name>
    <dbReference type="NCBI Taxonomy" id="5886"/>
    <lineage>
        <taxon>Eukaryota</taxon>
        <taxon>Sar</taxon>
        <taxon>Alveolata</taxon>
        <taxon>Ciliophora</taxon>
        <taxon>Intramacronucleata</taxon>
        <taxon>Oligohymenophorea</taxon>
        <taxon>Peniculida</taxon>
        <taxon>Parameciidae</taxon>
        <taxon>Paramecium</taxon>
    </lineage>
</organism>
<dbReference type="Proteomes" id="UP000688137">
    <property type="component" value="Unassembled WGS sequence"/>
</dbReference>
<evidence type="ECO:0000313" key="4">
    <source>
        <dbReference type="Proteomes" id="UP000688137"/>
    </source>
</evidence>